<dbReference type="AlphaFoldDB" id="A0A4P6ZFK4"/>
<dbReference type="SUPFAM" id="SSF55729">
    <property type="entry name" value="Acyl-CoA N-acyltransferases (Nat)"/>
    <property type="match status" value="1"/>
</dbReference>
<accession>A0A4P6ZFK4</accession>
<organism evidence="2 3">
    <name type="scientific">Chryseobacterium salivictor</name>
    <dbReference type="NCBI Taxonomy" id="2547600"/>
    <lineage>
        <taxon>Bacteria</taxon>
        <taxon>Pseudomonadati</taxon>
        <taxon>Bacteroidota</taxon>
        <taxon>Flavobacteriia</taxon>
        <taxon>Flavobacteriales</taxon>
        <taxon>Weeksellaceae</taxon>
        <taxon>Chryseobacterium group</taxon>
        <taxon>Chryseobacterium</taxon>
    </lineage>
</organism>
<sequence>MQTNKYIINFSPTEQQMAEIYSWTTFPINNWSSIDSSFRNKTLAIAIYENKVIGFIAYKLEGASIYIEIVNTHPNFEKRGIARFLVGKIAELYSHSEYKAFYLFCAPNETQCFWKKLGFDYFPENQLKNRNERIWMFYIFGEVCTIKKYAEIKKGEHFVEIWNSELNTDSCDPNWYTDIEFHDNTKKLKKPLLFFGDDKWQIRIKAGIYDMTCRYKDYDRTSEVFECFFIDEIK</sequence>
<dbReference type="PROSITE" id="PS51186">
    <property type="entry name" value="GNAT"/>
    <property type="match status" value="1"/>
</dbReference>
<dbReference type="GO" id="GO:0016747">
    <property type="term" value="F:acyltransferase activity, transferring groups other than amino-acyl groups"/>
    <property type="evidence" value="ECO:0007669"/>
    <property type="project" value="InterPro"/>
</dbReference>
<dbReference type="InterPro" id="IPR016181">
    <property type="entry name" value="Acyl_CoA_acyltransferase"/>
</dbReference>
<dbReference type="RefSeq" id="WP_133439839.1">
    <property type="nucleotide sequence ID" value="NZ_CP037954.1"/>
</dbReference>
<dbReference type="OrthoDB" id="9182386at2"/>
<proteinExistence type="predicted"/>
<dbReference type="KEGG" id="csal:NBC122_01588"/>
<protein>
    <recommendedName>
        <fullName evidence="1">N-acetyltransferase domain-containing protein</fullName>
    </recommendedName>
</protein>
<feature type="domain" description="N-acetyltransferase" evidence="1">
    <location>
        <begin position="8"/>
        <end position="141"/>
    </location>
</feature>
<dbReference type="Pfam" id="PF00583">
    <property type="entry name" value="Acetyltransf_1"/>
    <property type="match status" value="1"/>
</dbReference>
<dbReference type="EMBL" id="CP037954">
    <property type="protein sequence ID" value="QBO58403.1"/>
    <property type="molecule type" value="Genomic_DNA"/>
</dbReference>
<dbReference type="InterPro" id="IPR000182">
    <property type="entry name" value="GNAT_dom"/>
</dbReference>
<dbReference type="Proteomes" id="UP000294419">
    <property type="component" value="Chromosome"/>
</dbReference>
<name>A0A4P6ZFK4_9FLAO</name>
<dbReference type="CDD" id="cd04301">
    <property type="entry name" value="NAT_SF"/>
    <property type="match status" value="1"/>
</dbReference>
<evidence type="ECO:0000313" key="2">
    <source>
        <dbReference type="EMBL" id="QBO58403.1"/>
    </source>
</evidence>
<dbReference type="Gene3D" id="3.40.630.30">
    <property type="match status" value="1"/>
</dbReference>
<reference evidence="2 3" key="1">
    <citation type="submission" date="2019-03" db="EMBL/GenBank/DDBJ databases">
        <authorList>
            <person name="Kim H."/>
            <person name="Yu S.-M."/>
        </authorList>
    </citation>
    <scope>NUCLEOTIDE SEQUENCE [LARGE SCALE GENOMIC DNA]</scope>
    <source>
        <strain evidence="2 3">NBC122</strain>
    </source>
</reference>
<evidence type="ECO:0000259" key="1">
    <source>
        <dbReference type="PROSITE" id="PS51186"/>
    </source>
</evidence>
<evidence type="ECO:0000313" key="3">
    <source>
        <dbReference type="Proteomes" id="UP000294419"/>
    </source>
</evidence>
<keyword evidence="3" id="KW-1185">Reference proteome</keyword>
<gene>
    <name evidence="2" type="ORF">NBC122_01588</name>
</gene>